<accession>A0ABW2TM15</accession>
<sequence>MSRAGDPARRRSPWPRPPWPSSGAAGRRCTSRSRAGRPRTPLPDLHRTPTTTTSAAPSTTSGVSLLSAEETVQAYVEEINKRDKAAVIKVVCGGKQPGTQFADVTRDRGVVTITGEIDISSWAQVGYVDAAAEYPNAAKPVEFSIEVENGPKGWCIDPD</sequence>
<name>A0ABW2TM15_9PSEU</name>
<feature type="compositionally biased region" description="Low complexity" evidence="1">
    <location>
        <begin position="48"/>
        <end position="61"/>
    </location>
</feature>
<reference evidence="3" key="1">
    <citation type="journal article" date="2019" name="Int. J. Syst. Evol. Microbiol.">
        <title>The Global Catalogue of Microorganisms (GCM) 10K type strain sequencing project: providing services to taxonomists for standard genome sequencing and annotation.</title>
        <authorList>
            <consortium name="The Broad Institute Genomics Platform"/>
            <consortium name="The Broad Institute Genome Sequencing Center for Infectious Disease"/>
            <person name="Wu L."/>
            <person name="Ma J."/>
        </authorList>
    </citation>
    <scope>NUCLEOTIDE SEQUENCE [LARGE SCALE GENOMIC DNA]</scope>
    <source>
        <strain evidence="3">JCM 17695</strain>
    </source>
</reference>
<dbReference type="Proteomes" id="UP001596512">
    <property type="component" value="Unassembled WGS sequence"/>
</dbReference>
<feature type="region of interest" description="Disordered" evidence="1">
    <location>
        <begin position="1"/>
        <end position="64"/>
    </location>
</feature>
<dbReference type="EMBL" id="JBHTEY010000004">
    <property type="protein sequence ID" value="MFC7614810.1"/>
    <property type="molecule type" value="Genomic_DNA"/>
</dbReference>
<proteinExistence type="predicted"/>
<evidence type="ECO:0000256" key="1">
    <source>
        <dbReference type="SAM" id="MobiDB-lite"/>
    </source>
</evidence>
<evidence type="ECO:0000313" key="2">
    <source>
        <dbReference type="EMBL" id="MFC7614810.1"/>
    </source>
</evidence>
<protein>
    <recommendedName>
        <fullName evidence="4">Lipoprotein</fullName>
    </recommendedName>
</protein>
<evidence type="ECO:0008006" key="4">
    <source>
        <dbReference type="Google" id="ProtNLM"/>
    </source>
</evidence>
<gene>
    <name evidence="2" type="ORF">ACFQV2_16095</name>
</gene>
<comment type="caution">
    <text evidence="2">The sequence shown here is derived from an EMBL/GenBank/DDBJ whole genome shotgun (WGS) entry which is preliminary data.</text>
</comment>
<organism evidence="2 3">
    <name type="scientific">Actinokineospora soli</name>
    <dbReference type="NCBI Taxonomy" id="1048753"/>
    <lineage>
        <taxon>Bacteria</taxon>
        <taxon>Bacillati</taxon>
        <taxon>Actinomycetota</taxon>
        <taxon>Actinomycetes</taxon>
        <taxon>Pseudonocardiales</taxon>
        <taxon>Pseudonocardiaceae</taxon>
        <taxon>Actinokineospora</taxon>
    </lineage>
</organism>
<evidence type="ECO:0000313" key="3">
    <source>
        <dbReference type="Proteomes" id="UP001596512"/>
    </source>
</evidence>
<keyword evidence="3" id="KW-1185">Reference proteome</keyword>